<evidence type="ECO:0008006" key="4">
    <source>
        <dbReference type="Google" id="ProtNLM"/>
    </source>
</evidence>
<protein>
    <recommendedName>
        <fullName evidence="4">Tetratricopeptide repeat protein</fullName>
    </recommendedName>
</protein>
<feature type="coiled-coil region" evidence="1">
    <location>
        <begin position="565"/>
        <end position="592"/>
    </location>
</feature>
<keyword evidence="1" id="KW-0175">Coiled coil</keyword>
<dbReference type="eggNOG" id="COG4783">
    <property type="taxonomic scope" value="Bacteria"/>
</dbReference>
<organism evidence="2 3">
    <name type="scientific">Aliiglaciecola lipolytica E3</name>
    <dbReference type="NCBI Taxonomy" id="1127673"/>
    <lineage>
        <taxon>Bacteria</taxon>
        <taxon>Pseudomonadati</taxon>
        <taxon>Pseudomonadota</taxon>
        <taxon>Gammaproteobacteria</taxon>
        <taxon>Alteromonadales</taxon>
        <taxon>Alteromonadaceae</taxon>
        <taxon>Aliiglaciecola</taxon>
    </lineage>
</organism>
<proteinExistence type="predicted"/>
<evidence type="ECO:0000313" key="3">
    <source>
        <dbReference type="Proteomes" id="UP000006334"/>
    </source>
</evidence>
<name>K6XV55_9ALTE</name>
<reference evidence="2 3" key="1">
    <citation type="journal article" date="2017" name="Antonie Van Leeuwenhoek">
        <title>Rhizobium rhizosphaerae sp. nov., a novel species isolated from rice rhizosphere.</title>
        <authorList>
            <person name="Zhao J.J."/>
            <person name="Zhang J."/>
            <person name="Zhang R.J."/>
            <person name="Zhang C.W."/>
            <person name="Yin H.Q."/>
            <person name="Zhang X.X."/>
        </authorList>
    </citation>
    <scope>NUCLEOTIDE SEQUENCE [LARGE SCALE GENOMIC DNA]</scope>
    <source>
        <strain evidence="2 3">E3</strain>
    </source>
</reference>
<dbReference type="InterPro" id="IPR011990">
    <property type="entry name" value="TPR-like_helical_dom_sf"/>
</dbReference>
<dbReference type="SUPFAM" id="SSF48452">
    <property type="entry name" value="TPR-like"/>
    <property type="match status" value="2"/>
</dbReference>
<evidence type="ECO:0000313" key="2">
    <source>
        <dbReference type="EMBL" id="GAC15556.1"/>
    </source>
</evidence>
<evidence type="ECO:0000256" key="1">
    <source>
        <dbReference type="SAM" id="Coils"/>
    </source>
</evidence>
<dbReference type="AlphaFoldDB" id="K6XV55"/>
<dbReference type="EMBL" id="BAEN01000059">
    <property type="protein sequence ID" value="GAC15556.1"/>
    <property type="molecule type" value="Genomic_DNA"/>
</dbReference>
<dbReference type="Gene3D" id="1.25.40.10">
    <property type="entry name" value="Tetratricopeptide repeat domain"/>
    <property type="match status" value="1"/>
</dbReference>
<dbReference type="Proteomes" id="UP000006334">
    <property type="component" value="Unassembled WGS sequence"/>
</dbReference>
<comment type="caution">
    <text evidence="2">The sequence shown here is derived from an EMBL/GenBank/DDBJ whole genome shotgun (WGS) entry which is preliminary data.</text>
</comment>
<gene>
    <name evidence="2" type="ORF">GLIP_2935</name>
</gene>
<keyword evidence="3" id="KW-1185">Reference proteome</keyword>
<accession>K6XV55</accession>
<feature type="coiled-coil region" evidence="1">
    <location>
        <begin position="439"/>
        <end position="466"/>
    </location>
</feature>
<sequence length="643" mass="74424">MRNAIFVTLSWLMVNTPAWSVQKCETVMLDKAYQEILYFYFQQDFYQALTQFEVIQQACPNALSQISQPGVDPNLLKGGISLAYGLEEQAADIFNQLLVQVATPETQTQAWFLLGKSLFEKQQYELASSILNKINVNSADEHLQTQDKDQWLYIQSQLFNWQNTQSTNVARDNSYWLTELSEDSVYRQYVIYNQGLAQLQSNQYVQAVDTLEQLGTAQTSILDTFLGGWWSPLTDVDQTEMDALRDRANLTIGYAHLKNQQGLKALNAFNRVRLDSLDTDSALLGYGWAAAQREEYQIALSAWQKLQSMPRSNEYIMESYLASAYAFEQAFAPTQALNNLQRGLKRFAQEKQMLQSHQQSINDQFFLNLAKNKDWSKQIPSHLSEVMLSKDFRNQMTWLEESLALQARFDDWQQRLLTFNLMLDERQQESLKRQQALKQNDLLSKLAEYEALRDSLKATLANANLQPRILANEEELAWQARLDRAQQRHKDITEGWLALNQKPLKPRYQARLQRLEGIMIWNAAESLAKRRWQAQKLLNEVDTLIAKTAKQQAQLVAQLNQTPEYQSQRQRIMQLQQDLAVQQERNQALQTQHLANLNVLFIEQINQQIAQLDSYNLQAQLALVRLNDKAFRKAEADRQGATR</sequence>
<dbReference type="STRING" id="1127673.GLIP_2935"/>